<accession>A0AAV8SPR7</accession>
<dbReference type="SMART" id="SM00468">
    <property type="entry name" value="PreSET"/>
    <property type="match status" value="1"/>
</dbReference>
<dbReference type="SUPFAM" id="SSF82199">
    <property type="entry name" value="SET domain"/>
    <property type="match status" value="1"/>
</dbReference>
<dbReference type="InterPro" id="IPR046341">
    <property type="entry name" value="SET_dom_sf"/>
</dbReference>
<feature type="region of interest" description="Disordered" evidence="10">
    <location>
        <begin position="567"/>
        <end position="586"/>
    </location>
</feature>
<protein>
    <submittedName>
        <fullName evidence="15">Uncharacterized protein</fullName>
    </submittedName>
</protein>
<feature type="domain" description="Pre-SET" evidence="12">
    <location>
        <begin position="863"/>
        <end position="923"/>
    </location>
</feature>
<name>A0AAV8SPR7_9ROSI</name>
<dbReference type="GO" id="GO:0032259">
    <property type="term" value="P:methylation"/>
    <property type="evidence" value="ECO:0007669"/>
    <property type="project" value="UniProtKB-KW"/>
</dbReference>
<keyword evidence="3" id="KW-0489">Methyltransferase</keyword>
<feature type="domain" description="SET" evidence="11">
    <location>
        <begin position="926"/>
        <end position="1069"/>
    </location>
</feature>
<dbReference type="SMART" id="SM00466">
    <property type="entry name" value="SRA"/>
    <property type="match status" value="1"/>
</dbReference>
<dbReference type="InterPro" id="IPR001214">
    <property type="entry name" value="SET_dom"/>
</dbReference>
<evidence type="ECO:0000313" key="16">
    <source>
        <dbReference type="Proteomes" id="UP001159364"/>
    </source>
</evidence>
<dbReference type="PANTHER" id="PTHR45660">
    <property type="entry name" value="HISTONE-LYSINE N-METHYLTRANSFERASE SETMAR"/>
    <property type="match status" value="1"/>
</dbReference>
<comment type="subcellular location">
    <subcellularLocation>
        <location evidence="1">Chromosome</location>
        <location evidence="1">Centromere</location>
    </subcellularLocation>
    <subcellularLocation>
        <location evidence="9">Nucleus</location>
    </subcellularLocation>
</comment>
<gene>
    <name evidence="15" type="ORF">K2173_002748</name>
</gene>
<feature type="compositionally biased region" description="Polar residues" evidence="10">
    <location>
        <begin position="1"/>
        <end position="35"/>
    </location>
</feature>
<dbReference type="GO" id="GO:0042054">
    <property type="term" value="F:histone methyltransferase activity"/>
    <property type="evidence" value="ECO:0007669"/>
    <property type="project" value="InterPro"/>
</dbReference>
<evidence type="ECO:0000256" key="8">
    <source>
        <dbReference type="ARBA" id="ARBA00023328"/>
    </source>
</evidence>
<dbReference type="AlphaFoldDB" id="A0AAV8SPR7"/>
<evidence type="ECO:0000256" key="4">
    <source>
        <dbReference type="ARBA" id="ARBA00022679"/>
    </source>
</evidence>
<dbReference type="GO" id="GO:0008270">
    <property type="term" value="F:zinc ion binding"/>
    <property type="evidence" value="ECO:0007669"/>
    <property type="project" value="InterPro"/>
</dbReference>
<dbReference type="GO" id="GO:0005634">
    <property type="term" value="C:nucleus"/>
    <property type="evidence" value="ECO:0007669"/>
    <property type="project" value="UniProtKB-SubCell"/>
</dbReference>
<keyword evidence="2" id="KW-0158">Chromosome</keyword>
<dbReference type="PROSITE" id="PS51015">
    <property type="entry name" value="YDG"/>
    <property type="match status" value="1"/>
</dbReference>
<keyword evidence="5" id="KW-0949">S-adenosyl-L-methionine</keyword>
<dbReference type="GO" id="GO:0000775">
    <property type="term" value="C:chromosome, centromeric region"/>
    <property type="evidence" value="ECO:0007669"/>
    <property type="project" value="UniProtKB-SubCell"/>
</dbReference>
<dbReference type="InterPro" id="IPR007728">
    <property type="entry name" value="Pre-SET_dom"/>
</dbReference>
<evidence type="ECO:0000256" key="1">
    <source>
        <dbReference type="ARBA" id="ARBA00004584"/>
    </source>
</evidence>
<evidence type="ECO:0000256" key="6">
    <source>
        <dbReference type="ARBA" id="ARBA00022853"/>
    </source>
</evidence>
<dbReference type="PROSITE" id="PS50280">
    <property type="entry name" value="SET"/>
    <property type="match status" value="1"/>
</dbReference>
<dbReference type="Pfam" id="PF05033">
    <property type="entry name" value="Pre-SET"/>
    <property type="match status" value="1"/>
</dbReference>
<reference evidence="15 16" key="1">
    <citation type="submission" date="2021-09" db="EMBL/GenBank/DDBJ databases">
        <title>Genomic insights and catalytic innovation underlie evolution of tropane alkaloids biosynthesis.</title>
        <authorList>
            <person name="Wang Y.-J."/>
            <person name="Tian T."/>
            <person name="Huang J.-P."/>
            <person name="Huang S.-X."/>
        </authorList>
    </citation>
    <scope>NUCLEOTIDE SEQUENCE [LARGE SCALE GENOMIC DNA]</scope>
    <source>
        <strain evidence="15">KIB-2018</strain>
        <tissue evidence="15">Leaf</tissue>
    </source>
</reference>
<dbReference type="Proteomes" id="UP001159364">
    <property type="component" value="Linkage Group LG09"/>
</dbReference>
<dbReference type="InterPro" id="IPR036987">
    <property type="entry name" value="SRA-YDG_sf"/>
</dbReference>
<feature type="domain" description="YDG" evidence="14">
    <location>
        <begin position="646"/>
        <end position="793"/>
    </location>
</feature>
<evidence type="ECO:0000259" key="14">
    <source>
        <dbReference type="PROSITE" id="PS51015"/>
    </source>
</evidence>
<proteinExistence type="predicted"/>
<feature type="region of interest" description="Disordered" evidence="10">
    <location>
        <begin position="286"/>
        <end position="307"/>
    </location>
</feature>
<dbReference type="CDD" id="cd10545">
    <property type="entry name" value="SET_AtSUVH-like"/>
    <property type="match status" value="1"/>
</dbReference>
<keyword evidence="7 9" id="KW-0539">Nucleus</keyword>
<dbReference type="Pfam" id="PF02182">
    <property type="entry name" value="SAD_SRA"/>
    <property type="match status" value="1"/>
</dbReference>
<dbReference type="InterPro" id="IPR003616">
    <property type="entry name" value="Post-SET_dom"/>
</dbReference>
<dbReference type="PROSITE" id="PS51575">
    <property type="entry name" value="SAM_MT43_SUVAR39_2"/>
    <property type="match status" value="1"/>
</dbReference>
<evidence type="ECO:0000256" key="10">
    <source>
        <dbReference type="SAM" id="MobiDB-lite"/>
    </source>
</evidence>
<dbReference type="PANTHER" id="PTHR45660:SF46">
    <property type="entry name" value="HISTONE-LYSINE N-METHYLTRANSFERASE, H3 LYSINE-9 SPECIFIC SUVH6"/>
    <property type="match status" value="1"/>
</dbReference>
<keyword evidence="4" id="KW-0808">Transferase</keyword>
<dbReference type="InterPro" id="IPR025794">
    <property type="entry name" value="H3-K9-MeTrfase_plant"/>
</dbReference>
<feature type="region of interest" description="Disordered" evidence="10">
    <location>
        <begin position="1"/>
        <end position="44"/>
    </location>
</feature>
<comment type="caution">
    <text evidence="15">The sequence shown here is derived from an EMBL/GenBank/DDBJ whole genome shotgun (WGS) entry which is preliminary data.</text>
</comment>
<dbReference type="EMBL" id="JAIWQS010000009">
    <property type="protein sequence ID" value="KAJ8754297.1"/>
    <property type="molecule type" value="Genomic_DNA"/>
</dbReference>
<evidence type="ECO:0000259" key="11">
    <source>
        <dbReference type="PROSITE" id="PS50280"/>
    </source>
</evidence>
<dbReference type="PROSITE" id="PS50867">
    <property type="entry name" value="PRE_SET"/>
    <property type="match status" value="1"/>
</dbReference>
<evidence type="ECO:0000313" key="15">
    <source>
        <dbReference type="EMBL" id="KAJ8754297.1"/>
    </source>
</evidence>
<keyword evidence="6" id="KW-0156">Chromatin regulator</keyword>
<keyword evidence="16" id="KW-1185">Reference proteome</keyword>
<dbReference type="PROSITE" id="PS50868">
    <property type="entry name" value="POST_SET"/>
    <property type="match status" value="1"/>
</dbReference>
<feature type="domain" description="Post-SET" evidence="13">
    <location>
        <begin position="1083"/>
        <end position="1099"/>
    </location>
</feature>
<evidence type="ECO:0000256" key="5">
    <source>
        <dbReference type="ARBA" id="ARBA00022691"/>
    </source>
</evidence>
<dbReference type="InterPro" id="IPR015947">
    <property type="entry name" value="PUA-like_sf"/>
</dbReference>
<dbReference type="InterPro" id="IPR003105">
    <property type="entry name" value="SRA_YDG"/>
</dbReference>
<evidence type="ECO:0000256" key="3">
    <source>
        <dbReference type="ARBA" id="ARBA00022603"/>
    </source>
</evidence>
<dbReference type="Gene3D" id="2.30.280.10">
    <property type="entry name" value="SRA-YDG"/>
    <property type="match status" value="1"/>
</dbReference>
<sequence>MGFVDNSQHPESTRVAFSSNSGHSDGQFWGRQTESGHCASHPGLPKYKRRKVSVIRDFPKGFKRNTTPISAMIDNVHEGADKNSFGQYSTSNGVLDNCHRPSGVSQEDESVGMSHGLNSKPLLMELNLARPKAEGRTNLLHQLNKNELVNVNVAGMQRSEALEGLDSVSVAEPVKVSEYEKLHMSKDLNKVTSPAGEILQRKYPPRRSIYALRDFPKFCGRKAPCIMTQTCAKMLESVEEKNIDHKTLKEDVKQIGDNFQNADVDRGILKEDVSQLNVHQLEAAPEVSVPKQTRTQDDSRAACGSEVKGDQENRLQRWIKYNAESNQNHYDLKSDMDIGDLGEKLMNDFAHPMDNDIVEGKFQENSPENALLVLHMDAEEQSTNSPQGSIQNCQGIMSRVLPQCGDRLMGGFKDHLKKDLTDSAEDLETEFSNSSACQNQKVGKEFNDFAFAMNREVVQGLMAERSCPWRQGKRTDKSSNLTAGIGEGGGKKDTLLLLKQPKATLEAKKKEIKNLEGVCIKKKSSSKGEASECTGQIVRGNDNKLEKEDNCYDYRLVRRRQNLQVSLPPHCTTASNGRDDDSNGAVSRSKVRETLRLFQAICRKLLQEEESKVKEHGNARRRVDLQAAKILKDKGKYVNTGKQIIGPVPGVEVGDEFQYRIELNIIGLHRQIQGGIDYVKQNGTIIATSIVASGGYDDETDESDVLTYMGQGGNMSGGGKDPEDQKLERGNLALKNSKDAKNPVRVIRGDSKMPDSSDSRGRTYIYDGLYLVEKVWQTMGPHEKLVFKFKLVRIPGQPELAWKIVKKSKNIKVREGLCVDDISQGEEKIAICAVNNIDAEKPPPFKYLSRMIYPNWCHPVTPKGCSCTRGCSESSNCSCMEKNGGEIPYNHNGAIVEAKPLVYECGPSCKCPSSCYNRVSQHGIKFQLEIFKTESRGWGVRSLNSIPSGSFICEYIGELLEEKEAERRTGNDEYLFDIGNNYNDKSLWSGLSIPMLDVQASSHEVQKDGSFTIDAAEYGNVGRFINHSCSPNLYAQNVLYDHDDKRMPHIMLFAAENIPPLQELTYHYNYMIDQVFDSDGNIKKKYCYCGSSECSGRMY</sequence>
<evidence type="ECO:0000256" key="9">
    <source>
        <dbReference type="PROSITE-ProRule" id="PRU00358"/>
    </source>
</evidence>
<evidence type="ECO:0000256" key="7">
    <source>
        <dbReference type="ARBA" id="ARBA00023242"/>
    </source>
</evidence>
<dbReference type="SMART" id="SM00317">
    <property type="entry name" value="SET"/>
    <property type="match status" value="1"/>
</dbReference>
<evidence type="ECO:0000259" key="13">
    <source>
        <dbReference type="PROSITE" id="PS50868"/>
    </source>
</evidence>
<dbReference type="InterPro" id="IPR051357">
    <property type="entry name" value="H3K9_HMTase_SUVAR3-9"/>
</dbReference>
<dbReference type="SUPFAM" id="SSF88697">
    <property type="entry name" value="PUA domain-like"/>
    <property type="match status" value="1"/>
</dbReference>
<organism evidence="15 16">
    <name type="scientific">Erythroxylum novogranatense</name>
    <dbReference type="NCBI Taxonomy" id="1862640"/>
    <lineage>
        <taxon>Eukaryota</taxon>
        <taxon>Viridiplantae</taxon>
        <taxon>Streptophyta</taxon>
        <taxon>Embryophyta</taxon>
        <taxon>Tracheophyta</taxon>
        <taxon>Spermatophyta</taxon>
        <taxon>Magnoliopsida</taxon>
        <taxon>eudicotyledons</taxon>
        <taxon>Gunneridae</taxon>
        <taxon>Pentapetalae</taxon>
        <taxon>rosids</taxon>
        <taxon>fabids</taxon>
        <taxon>Malpighiales</taxon>
        <taxon>Erythroxylaceae</taxon>
        <taxon>Erythroxylum</taxon>
    </lineage>
</organism>
<dbReference type="GO" id="GO:0003690">
    <property type="term" value="F:double-stranded DNA binding"/>
    <property type="evidence" value="ECO:0007669"/>
    <property type="project" value="TreeGrafter"/>
</dbReference>
<evidence type="ECO:0000259" key="12">
    <source>
        <dbReference type="PROSITE" id="PS50867"/>
    </source>
</evidence>
<dbReference type="Gene3D" id="2.170.270.10">
    <property type="entry name" value="SET domain"/>
    <property type="match status" value="1"/>
</dbReference>
<evidence type="ECO:0000256" key="2">
    <source>
        <dbReference type="ARBA" id="ARBA00022454"/>
    </source>
</evidence>
<keyword evidence="8" id="KW-0137">Centromere</keyword>
<dbReference type="Pfam" id="PF00856">
    <property type="entry name" value="SET"/>
    <property type="match status" value="1"/>
</dbReference>